<dbReference type="InterPro" id="IPR006086">
    <property type="entry name" value="XPG-I_dom"/>
</dbReference>
<comment type="cofactor">
    <cofactor evidence="1">
        <name>Mg(2+)</name>
        <dbReference type="ChEBI" id="CHEBI:18420"/>
    </cofactor>
</comment>
<evidence type="ECO:0000256" key="6">
    <source>
        <dbReference type="ARBA" id="ARBA00022763"/>
    </source>
</evidence>
<dbReference type="InterPro" id="IPR019974">
    <property type="entry name" value="XPG_CS"/>
</dbReference>
<evidence type="ECO:0000256" key="7">
    <source>
        <dbReference type="ARBA" id="ARBA00022801"/>
    </source>
</evidence>
<comment type="subcellular location">
    <subcellularLocation>
        <location evidence="2">Nucleus</location>
    </subcellularLocation>
</comment>
<feature type="compositionally biased region" description="Polar residues" evidence="14">
    <location>
        <begin position="583"/>
        <end position="594"/>
    </location>
</feature>
<protein>
    <submittedName>
        <fullName evidence="17">Helix-hairpin-helix class 2 (Pol1 family) motif protein</fullName>
    </submittedName>
</protein>
<organism evidence="17 18">
    <name type="scientific">Teratosphaeria destructans</name>
    <dbReference type="NCBI Taxonomy" id="418781"/>
    <lineage>
        <taxon>Eukaryota</taxon>
        <taxon>Fungi</taxon>
        <taxon>Dikarya</taxon>
        <taxon>Ascomycota</taxon>
        <taxon>Pezizomycotina</taxon>
        <taxon>Dothideomycetes</taxon>
        <taxon>Dothideomycetidae</taxon>
        <taxon>Mycosphaerellales</taxon>
        <taxon>Teratosphaeriaceae</taxon>
        <taxon>Teratosphaeria</taxon>
    </lineage>
</organism>
<dbReference type="CDD" id="cd09908">
    <property type="entry name" value="H3TH_EXO1"/>
    <property type="match status" value="1"/>
</dbReference>
<evidence type="ECO:0000256" key="13">
    <source>
        <dbReference type="ARBA" id="ARBA00023242"/>
    </source>
</evidence>
<dbReference type="InterPro" id="IPR008918">
    <property type="entry name" value="HhH2"/>
</dbReference>
<dbReference type="FunFam" id="1.10.150.20:FF:000011">
    <property type="entry name" value="exonuclease 1"/>
    <property type="match status" value="1"/>
</dbReference>
<dbReference type="SMART" id="SM00279">
    <property type="entry name" value="HhH2"/>
    <property type="match status" value="1"/>
</dbReference>
<keyword evidence="10" id="KW-0267">Excision nuclease</keyword>
<dbReference type="SUPFAM" id="SSF88723">
    <property type="entry name" value="PIN domain-like"/>
    <property type="match status" value="1"/>
</dbReference>
<dbReference type="Pfam" id="PF00867">
    <property type="entry name" value="XPG_I"/>
    <property type="match status" value="1"/>
</dbReference>
<feature type="region of interest" description="Disordered" evidence="14">
    <location>
        <begin position="527"/>
        <end position="698"/>
    </location>
</feature>
<dbReference type="EMBL" id="RIBY02000114">
    <property type="protein sequence ID" value="KAH9845204.1"/>
    <property type="molecule type" value="Genomic_DNA"/>
</dbReference>
<dbReference type="SMART" id="SM00485">
    <property type="entry name" value="XPGN"/>
    <property type="match status" value="1"/>
</dbReference>
<feature type="region of interest" description="Disordered" evidence="14">
    <location>
        <begin position="738"/>
        <end position="766"/>
    </location>
</feature>
<comment type="caution">
    <text evidence="17">The sequence shown here is derived from an EMBL/GenBank/DDBJ whole genome shotgun (WGS) entry which is preliminary data.</text>
</comment>
<evidence type="ECO:0000259" key="16">
    <source>
        <dbReference type="SMART" id="SM00485"/>
    </source>
</evidence>
<dbReference type="SMART" id="SM00484">
    <property type="entry name" value="XPGI"/>
    <property type="match status" value="1"/>
</dbReference>
<feature type="domain" description="XPG-I" evidence="15">
    <location>
        <begin position="144"/>
        <end position="214"/>
    </location>
</feature>
<dbReference type="GO" id="GO:0017108">
    <property type="term" value="F:5'-flap endonuclease activity"/>
    <property type="evidence" value="ECO:0007669"/>
    <property type="project" value="TreeGrafter"/>
</dbReference>
<dbReference type="InterPro" id="IPR037315">
    <property type="entry name" value="EXO1_H3TH"/>
</dbReference>
<dbReference type="Pfam" id="PF00752">
    <property type="entry name" value="XPG_N"/>
    <property type="match status" value="1"/>
</dbReference>
<evidence type="ECO:0000256" key="2">
    <source>
        <dbReference type="ARBA" id="ARBA00004123"/>
    </source>
</evidence>
<dbReference type="Gene3D" id="3.40.50.1010">
    <property type="entry name" value="5'-nuclease"/>
    <property type="match status" value="1"/>
</dbReference>
<keyword evidence="12" id="KW-0234">DNA repair</keyword>
<keyword evidence="4" id="KW-0540">Nuclease</keyword>
<dbReference type="PROSITE" id="PS00841">
    <property type="entry name" value="XPG_1"/>
    <property type="match status" value="1"/>
</dbReference>
<evidence type="ECO:0000256" key="12">
    <source>
        <dbReference type="ARBA" id="ARBA00023204"/>
    </source>
</evidence>
<dbReference type="PANTHER" id="PTHR11081">
    <property type="entry name" value="FLAP ENDONUCLEASE FAMILY MEMBER"/>
    <property type="match status" value="1"/>
</dbReference>
<dbReference type="GO" id="GO:0046872">
    <property type="term" value="F:metal ion binding"/>
    <property type="evidence" value="ECO:0007669"/>
    <property type="project" value="UniProtKB-KW"/>
</dbReference>
<feature type="compositionally biased region" description="Low complexity" evidence="14">
    <location>
        <begin position="419"/>
        <end position="441"/>
    </location>
</feature>
<gene>
    <name evidence="17" type="ORF">Tdes44962_MAKER06778</name>
</gene>
<evidence type="ECO:0000256" key="8">
    <source>
        <dbReference type="ARBA" id="ARBA00022839"/>
    </source>
</evidence>
<dbReference type="InterPro" id="IPR044752">
    <property type="entry name" value="PIN-like_EXO1"/>
</dbReference>
<feature type="compositionally biased region" description="Polar residues" evidence="14">
    <location>
        <begin position="563"/>
        <end position="574"/>
    </location>
</feature>
<dbReference type="PRINTS" id="PR00853">
    <property type="entry name" value="XPGRADSUPER"/>
</dbReference>
<dbReference type="InterPro" id="IPR029060">
    <property type="entry name" value="PIN-like_dom_sf"/>
</dbReference>
<feature type="region of interest" description="Disordered" evidence="14">
    <location>
        <begin position="419"/>
        <end position="454"/>
    </location>
</feature>
<keyword evidence="8" id="KW-0269">Exonuclease</keyword>
<keyword evidence="6" id="KW-0227">DNA damage</keyword>
<evidence type="ECO:0000256" key="1">
    <source>
        <dbReference type="ARBA" id="ARBA00001946"/>
    </source>
</evidence>
<accession>A0A9W7T0T1</accession>
<keyword evidence="11" id="KW-0238">DNA-binding</keyword>
<evidence type="ECO:0000256" key="11">
    <source>
        <dbReference type="ARBA" id="ARBA00023125"/>
    </source>
</evidence>
<reference evidence="17 18" key="2">
    <citation type="journal article" date="2021" name="Curr. Genet.">
        <title>Genetic response to nitrogen starvation in the aggressive Eucalyptus foliar pathogen Teratosphaeria destructans.</title>
        <authorList>
            <person name="Havenga M."/>
            <person name="Wingfield B.D."/>
            <person name="Wingfield M.J."/>
            <person name="Dreyer L.L."/>
            <person name="Roets F."/>
            <person name="Aylward J."/>
        </authorList>
    </citation>
    <scope>NUCLEOTIDE SEQUENCE [LARGE SCALE GENOMIC DNA]</scope>
    <source>
        <strain evidence="17">CMW44962</strain>
    </source>
</reference>
<sequence>MGIQGKNVPYCLLPLLKSIQKPTHLRNFAGQTLGVDAYGWLHRGTVSCAIELAQQKPTRKWIEFTLNRVRMLIHFGVKPFLVFDGDYLPSKSHTEKERAARRKESKKTGLELLRMGRVAQAHLELQKAVDITPVMARELIEELKRLDVAYIVAPYEADSQMAYLEKQGIIDGILSEDSDLLVFGTKCLLTKLDQYGECVMVKRADFTACREISLVGWTDTEFRMMTMLSGCDYLPGIDKMGLKTAYRLVRKHKTIDRVVRTVQFDGKMKVPAGYIESFTRAERTFLYQWVFCPEAQCLVNLHKLPADLDAAEMPYIGKYVEPAIAAGVASGDLDPNTKERIVLPSLSTHPAQRANVVSTPNEKQGKSISEFFKPKRVPLAELDPNSFTPSPSQQRLLENQQSAFWSASQVSALPRPAISRAATDSAPSSAPQASRRAVSSPWPYTNRPSPKRQRLCSDTTLATSMGSSFSLETATSRFFAKQTAQPSPSLRKTSSQKKQDDFELWSDDSIAEAAADLAASQEYIASQASTSPKKRKKIAIFADPQIETPKGPLQINNEPEVDSPSSARTRQSVLAPSAEDQGTPDTSSAASTSEYIFAESITAEFERSKGSGSPPETHRPEGIREGVGQTGSSSGAGGTLSKVSTAQSSRLRDFVLNQCSPRPASARTKSAPSGVLRASQHTLDNSRLPRAETPSPAKVQVPISSPVLDDVRSAEGASGSEFDGRVLLTMPCASPMPAEGLTVHGSEDLIVPGSPSNSGSDDGKAELPSINLRRFAFSGW</sequence>
<keyword evidence="7" id="KW-0378">Hydrolase</keyword>
<comment type="similarity">
    <text evidence="3">Belongs to the XPG/RAD2 endonuclease family. EXO1 subfamily.</text>
</comment>
<name>A0A9W7T0T1_9PEZI</name>
<keyword evidence="18" id="KW-1185">Reference proteome</keyword>
<evidence type="ECO:0000256" key="10">
    <source>
        <dbReference type="ARBA" id="ARBA00022881"/>
    </source>
</evidence>
<dbReference type="SUPFAM" id="SSF47807">
    <property type="entry name" value="5' to 3' exonuclease, C-terminal subdomain"/>
    <property type="match status" value="1"/>
</dbReference>
<evidence type="ECO:0000313" key="18">
    <source>
        <dbReference type="Proteomes" id="UP001138500"/>
    </source>
</evidence>
<dbReference type="Gene3D" id="1.10.150.20">
    <property type="entry name" value="5' to 3' exonuclease, C-terminal subdomain"/>
    <property type="match status" value="1"/>
</dbReference>
<dbReference type="GO" id="GO:0005634">
    <property type="term" value="C:nucleus"/>
    <property type="evidence" value="ECO:0007669"/>
    <property type="project" value="UniProtKB-SubCell"/>
</dbReference>
<dbReference type="OrthoDB" id="26491at2759"/>
<dbReference type="FunFam" id="3.40.50.1010:FF:000002">
    <property type="entry name" value="Exonuclease 1, putative"/>
    <property type="match status" value="1"/>
</dbReference>
<keyword evidence="9" id="KW-0460">Magnesium</keyword>
<dbReference type="Proteomes" id="UP001138500">
    <property type="component" value="Unassembled WGS sequence"/>
</dbReference>
<dbReference type="InterPro" id="IPR036279">
    <property type="entry name" value="5-3_exonuclease_C_sf"/>
</dbReference>
<feature type="domain" description="XPG N-terminal" evidence="16">
    <location>
        <begin position="1"/>
        <end position="105"/>
    </location>
</feature>
<dbReference type="GO" id="GO:0003677">
    <property type="term" value="F:DNA binding"/>
    <property type="evidence" value="ECO:0007669"/>
    <property type="project" value="UniProtKB-KW"/>
</dbReference>
<evidence type="ECO:0000256" key="3">
    <source>
        <dbReference type="ARBA" id="ARBA00010563"/>
    </source>
</evidence>
<feature type="compositionally biased region" description="Polar residues" evidence="14">
    <location>
        <begin position="480"/>
        <end position="493"/>
    </location>
</feature>
<dbReference type="CDD" id="cd09857">
    <property type="entry name" value="PIN_EXO1"/>
    <property type="match status" value="1"/>
</dbReference>
<dbReference type="PANTHER" id="PTHR11081:SF65">
    <property type="entry name" value="DNA DAMAGE-INDUCIBLE PROTEIN DIN7-RELATED"/>
    <property type="match status" value="1"/>
</dbReference>
<reference evidence="17 18" key="1">
    <citation type="journal article" date="2018" name="IMA Fungus">
        <title>IMA Genome-F 10: Nine draft genome sequences of Claviceps purpurea s.lat., including C. arundinis, C. humidiphila, and C. cf. spartinae, pseudomolecules for the pitch canker pathogen Fusarium circinatum, draft genome of Davidsoniella eucalypti, Grosmannia galeiformis, Quambalaria eucalypti, and Teratosphaeria destructans.</title>
        <authorList>
            <person name="Wingfield B.D."/>
            <person name="Liu M."/>
            <person name="Nguyen H.D."/>
            <person name="Lane F.A."/>
            <person name="Morgan S.W."/>
            <person name="De Vos L."/>
            <person name="Wilken P.M."/>
            <person name="Duong T.A."/>
            <person name="Aylward J."/>
            <person name="Coetzee M.P."/>
            <person name="Dadej K."/>
            <person name="De Beer Z.W."/>
            <person name="Findlay W."/>
            <person name="Havenga M."/>
            <person name="Kolarik M."/>
            <person name="Menzies J.G."/>
            <person name="Naidoo K."/>
            <person name="Pochopski O."/>
            <person name="Shoukouhi P."/>
            <person name="Santana Q.C."/>
            <person name="Seifert K.A."/>
            <person name="Soal N."/>
            <person name="Steenkamp E.T."/>
            <person name="Tatham C.T."/>
            <person name="van der Nest M.A."/>
            <person name="Wingfield M.J."/>
        </authorList>
    </citation>
    <scope>NUCLEOTIDE SEQUENCE [LARGE SCALE GENOMIC DNA]</scope>
    <source>
        <strain evidence="17">CMW44962</strain>
    </source>
</reference>
<dbReference type="InterPro" id="IPR006085">
    <property type="entry name" value="XPG_DNA_repair_N"/>
</dbReference>
<evidence type="ECO:0000313" key="17">
    <source>
        <dbReference type="EMBL" id="KAH9845204.1"/>
    </source>
</evidence>
<keyword evidence="5" id="KW-0479">Metal-binding</keyword>
<dbReference type="AlphaFoldDB" id="A0A9W7T0T1"/>
<evidence type="ECO:0000256" key="5">
    <source>
        <dbReference type="ARBA" id="ARBA00022723"/>
    </source>
</evidence>
<evidence type="ECO:0000259" key="15">
    <source>
        <dbReference type="SMART" id="SM00484"/>
    </source>
</evidence>
<dbReference type="GO" id="GO:0035312">
    <property type="term" value="F:5'-3' DNA exonuclease activity"/>
    <property type="evidence" value="ECO:0007669"/>
    <property type="project" value="InterPro"/>
</dbReference>
<evidence type="ECO:0000256" key="9">
    <source>
        <dbReference type="ARBA" id="ARBA00022842"/>
    </source>
</evidence>
<evidence type="ECO:0000256" key="14">
    <source>
        <dbReference type="SAM" id="MobiDB-lite"/>
    </source>
</evidence>
<dbReference type="GO" id="GO:0006281">
    <property type="term" value="P:DNA repair"/>
    <property type="evidence" value="ECO:0007669"/>
    <property type="project" value="UniProtKB-KW"/>
</dbReference>
<evidence type="ECO:0000256" key="4">
    <source>
        <dbReference type="ARBA" id="ARBA00022722"/>
    </source>
</evidence>
<keyword evidence="13" id="KW-0539">Nucleus</keyword>
<proteinExistence type="inferred from homology"/>
<dbReference type="InterPro" id="IPR006084">
    <property type="entry name" value="XPG/Rad2"/>
</dbReference>
<feature type="region of interest" description="Disordered" evidence="14">
    <location>
        <begin position="480"/>
        <end position="501"/>
    </location>
</feature>